<gene>
    <name evidence="10" type="ORF">Fcan01_16709</name>
</gene>
<feature type="domain" description="C2H2-type" evidence="9">
    <location>
        <begin position="64"/>
        <end position="92"/>
    </location>
</feature>
<keyword evidence="4 8" id="KW-0863">Zinc-finger</keyword>
<dbReference type="SUPFAM" id="SSF57667">
    <property type="entry name" value="beta-beta-alpha zinc fingers"/>
    <property type="match status" value="9"/>
</dbReference>
<keyword evidence="6" id="KW-0539">Nucleus</keyword>
<feature type="domain" description="C2H2-type" evidence="9">
    <location>
        <begin position="243"/>
        <end position="270"/>
    </location>
</feature>
<dbReference type="GO" id="GO:0005634">
    <property type="term" value="C:nucleus"/>
    <property type="evidence" value="ECO:0007669"/>
    <property type="project" value="UniProtKB-SubCell"/>
</dbReference>
<evidence type="ECO:0000256" key="2">
    <source>
        <dbReference type="ARBA" id="ARBA00022723"/>
    </source>
</evidence>
<feature type="domain" description="C2H2-type" evidence="9">
    <location>
        <begin position="215"/>
        <end position="233"/>
    </location>
</feature>
<keyword evidence="2" id="KW-0479">Metal-binding</keyword>
<evidence type="ECO:0000256" key="8">
    <source>
        <dbReference type="PROSITE-ProRule" id="PRU00042"/>
    </source>
</evidence>
<sequence>MDPGNKFECPMCSKPFKTKQRFDKHVVTHEPNAKKKCEICGKILKNLVTLAAHVRRIHTSRERRSCDLCHRNFCDSRNLLRHMDAMHGSEQRTRFPCEYPGCAKTYLNQRHLWGHAKTEHAENPVRFPCTLCGKEFKCRTNLEFHIRTHTTEKPFKYTTCAKNFALSQKLKQHELTHLPKFARKIFKCKICTMTFLESGGLRKNIRVVHENERNYECTFCDKKFSRSCILKNHVDAMGVPIEKKCPKCPKTFQTNQAIKIHLVTHDPNAKVKCEICGKISKNPDTLANHMRNLHTKRDRPRCDICHRDFRDPASLRRHVKTLHSTRERPRFPCEFTGCAKTYVCQTHLSRHVKTEHAKNPVRFPCTLCEKEFKSRTQLESHIRTHTTEKPFNCATCGKSFTHKAAMKEHEETHLEKSSRNSVTCRLCERVFLSEKAVQNHVRVIHGNQRNYVCSLCNKRFSTSYHLTRHAEAVHPANKEKIHSCDKCEYRSNSNRNLDEHKRLHGAKKHGCYFCGKKFVFFQHLVRHFGRIHTLEKKLLV</sequence>
<proteinExistence type="predicted"/>
<feature type="domain" description="C2H2-type" evidence="9">
    <location>
        <begin position="451"/>
        <end position="479"/>
    </location>
</feature>
<dbReference type="PROSITE" id="PS00028">
    <property type="entry name" value="ZINC_FINGER_C2H2_1"/>
    <property type="match status" value="13"/>
</dbReference>
<feature type="domain" description="C2H2-type" evidence="9">
    <location>
        <begin position="331"/>
        <end position="360"/>
    </location>
</feature>
<comment type="subcellular location">
    <subcellularLocation>
        <location evidence="1">Nucleus</location>
    </subcellularLocation>
</comment>
<evidence type="ECO:0000256" key="3">
    <source>
        <dbReference type="ARBA" id="ARBA00022737"/>
    </source>
</evidence>
<evidence type="ECO:0000256" key="1">
    <source>
        <dbReference type="ARBA" id="ARBA00004123"/>
    </source>
</evidence>
<feature type="domain" description="C2H2-type" evidence="9">
    <location>
        <begin position="509"/>
        <end position="537"/>
    </location>
</feature>
<dbReference type="Pfam" id="PF00096">
    <property type="entry name" value="zf-C2H2"/>
    <property type="match status" value="7"/>
</dbReference>
<dbReference type="InterPro" id="IPR050826">
    <property type="entry name" value="Krueppel_C2H2_ZnFinger"/>
</dbReference>
<feature type="domain" description="C2H2-type" evidence="9">
    <location>
        <begin position="186"/>
        <end position="214"/>
    </location>
</feature>
<keyword evidence="11" id="KW-1185">Reference proteome</keyword>
<feature type="domain" description="C2H2-type" evidence="9">
    <location>
        <begin position="127"/>
        <end position="154"/>
    </location>
</feature>
<dbReference type="PROSITE" id="PS50157">
    <property type="entry name" value="ZINC_FINGER_C2H2_2"/>
    <property type="match status" value="17"/>
</dbReference>
<evidence type="ECO:0000313" key="10">
    <source>
        <dbReference type="EMBL" id="OXA48496.1"/>
    </source>
</evidence>
<dbReference type="GO" id="GO:0006355">
    <property type="term" value="P:regulation of DNA-templated transcription"/>
    <property type="evidence" value="ECO:0007669"/>
    <property type="project" value="UniProtKB-ARBA"/>
</dbReference>
<comment type="caution">
    <text evidence="10">The sequence shown here is derived from an EMBL/GenBank/DDBJ whole genome shotgun (WGS) entry which is preliminary data.</text>
</comment>
<protein>
    <recommendedName>
        <fullName evidence="7">Zinc finger protein 865</fullName>
    </recommendedName>
</protein>
<dbReference type="OMA" id="GKEVANC"/>
<feature type="domain" description="C2H2-type" evidence="9">
    <location>
        <begin position="95"/>
        <end position="124"/>
    </location>
</feature>
<dbReference type="FunFam" id="3.30.160.60:FF:000446">
    <property type="entry name" value="Zinc finger protein"/>
    <property type="match status" value="1"/>
</dbReference>
<evidence type="ECO:0000256" key="4">
    <source>
        <dbReference type="ARBA" id="ARBA00022771"/>
    </source>
</evidence>
<dbReference type="GO" id="GO:0008270">
    <property type="term" value="F:zinc ion binding"/>
    <property type="evidence" value="ECO:0007669"/>
    <property type="project" value="UniProtKB-KW"/>
</dbReference>
<feature type="domain" description="C2H2-type" evidence="9">
    <location>
        <begin position="363"/>
        <end position="390"/>
    </location>
</feature>
<organism evidence="10 11">
    <name type="scientific">Folsomia candida</name>
    <name type="common">Springtail</name>
    <dbReference type="NCBI Taxonomy" id="158441"/>
    <lineage>
        <taxon>Eukaryota</taxon>
        <taxon>Metazoa</taxon>
        <taxon>Ecdysozoa</taxon>
        <taxon>Arthropoda</taxon>
        <taxon>Hexapoda</taxon>
        <taxon>Collembola</taxon>
        <taxon>Entomobryomorpha</taxon>
        <taxon>Isotomoidea</taxon>
        <taxon>Isotomidae</taxon>
        <taxon>Proisotominae</taxon>
        <taxon>Folsomia</taxon>
    </lineage>
</organism>
<feature type="domain" description="C2H2-type" evidence="9">
    <location>
        <begin position="422"/>
        <end position="450"/>
    </location>
</feature>
<dbReference type="FunFam" id="3.30.160.60:FF:000100">
    <property type="entry name" value="Zinc finger 45-like"/>
    <property type="match status" value="1"/>
</dbReference>
<evidence type="ECO:0000313" key="11">
    <source>
        <dbReference type="Proteomes" id="UP000198287"/>
    </source>
</evidence>
<dbReference type="Gene3D" id="3.30.160.60">
    <property type="entry name" value="Classic Zinc Finger"/>
    <property type="match status" value="11"/>
</dbReference>
<dbReference type="AlphaFoldDB" id="A0A226DWC9"/>
<evidence type="ECO:0000259" key="9">
    <source>
        <dbReference type="PROSITE" id="PS50157"/>
    </source>
</evidence>
<name>A0A226DWC9_FOLCA</name>
<dbReference type="OrthoDB" id="6077919at2759"/>
<dbReference type="FunFam" id="3.30.160.60:FF:002343">
    <property type="entry name" value="Zinc finger protein 33A"/>
    <property type="match status" value="1"/>
</dbReference>
<keyword evidence="5" id="KW-0862">Zinc</keyword>
<reference evidence="10 11" key="1">
    <citation type="submission" date="2015-12" db="EMBL/GenBank/DDBJ databases">
        <title>The genome of Folsomia candida.</title>
        <authorList>
            <person name="Faddeeva A."/>
            <person name="Derks M.F."/>
            <person name="Anvar Y."/>
            <person name="Smit S."/>
            <person name="Van Straalen N."/>
            <person name="Roelofs D."/>
        </authorList>
    </citation>
    <scope>NUCLEOTIDE SEQUENCE [LARGE SCALE GENOMIC DNA]</scope>
    <source>
        <strain evidence="10 11">VU population</strain>
        <tissue evidence="10">Whole body</tissue>
    </source>
</reference>
<evidence type="ECO:0000256" key="5">
    <source>
        <dbReference type="ARBA" id="ARBA00022833"/>
    </source>
</evidence>
<dbReference type="SMART" id="SM00355">
    <property type="entry name" value="ZnF_C2H2"/>
    <property type="match status" value="18"/>
</dbReference>
<dbReference type="Proteomes" id="UP000198287">
    <property type="component" value="Unassembled WGS sequence"/>
</dbReference>
<feature type="domain" description="C2H2-type" evidence="9">
    <location>
        <begin position="35"/>
        <end position="63"/>
    </location>
</feature>
<feature type="domain" description="C2H2-type" evidence="9">
    <location>
        <begin position="391"/>
        <end position="418"/>
    </location>
</feature>
<feature type="domain" description="C2H2-type" evidence="9">
    <location>
        <begin position="300"/>
        <end position="328"/>
    </location>
</feature>
<dbReference type="PANTHER" id="PTHR24377">
    <property type="entry name" value="IP01015P-RELATED"/>
    <property type="match status" value="1"/>
</dbReference>
<feature type="domain" description="C2H2-type" evidence="9">
    <location>
        <begin position="271"/>
        <end position="299"/>
    </location>
</feature>
<evidence type="ECO:0000256" key="6">
    <source>
        <dbReference type="ARBA" id="ARBA00023242"/>
    </source>
</evidence>
<dbReference type="InterPro" id="IPR036236">
    <property type="entry name" value="Znf_C2H2_sf"/>
</dbReference>
<accession>A0A226DWC9</accession>
<evidence type="ECO:0000256" key="7">
    <source>
        <dbReference type="ARBA" id="ARBA00068876"/>
    </source>
</evidence>
<dbReference type="Pfam" id="PF13894">
    <property type="entry name" value="zf-C2H2_4"/>
    <property type="match status" value="2"/>
</dbReference>
<dbReference type="FunFam" id="3.30.160.60:FF:000145">
    <property type="entry name" value="Zinc finger protein 574"/>
    <property type="match status" value="1"/>
</dbReference>
<keyword evidence="3" id="KW-0677">Repeat</keyword>
<feature type="domain" description="C2H2-type" evidence="9">
    <location>
        <begin position="7"/>
        <end position="34"/>
    </location>
</feature>
<dbReference type="EMBL" id="LNIX01000011">
    <property type="protein sequence ID" value="OXA48496.1"/>
    <property type="molecule type" value="Genomic_DNA"/>
</dbReference>
<feature type="domain" description="C2H2-type" evidence="9">
    <location>
        <begin position="482"/>
        <end position="509"/>
    </location>
</feature>
<dbReference type="InterPro" id="IPR013087">
    <property type="entry name" value="Znf_C2H2_type"/>
</dbReference>